<dbReference type="STRING" id="1408163.A0A0F4YLT4"/>
<dbReference type="EC" id="3.5.5.1" evidence="5"/>
<feature type="region of interest" description="Disordered" evidence="3">
    <location>
        <begin position="257"/>
        <end position="313"/>
    </location>
</feature>
<dbReference type="InterPro" id="IPR000132">
    <property type="entry name" value="Nitrilase/CN_hydratase_CS"/>
</dbReference>
<dbReference type="EMBL" id="LASV01000440">
    <property type="protein sequence ID" value="KKA18578.1"/>
    <property type="molecule type" value="Genomic_DNA"/>
</dbReference>
<feature type="domain" description="CN hydrolase" evidence="4">
    <location>
        <begin position="5"/>
        <end position="381"/>
    </location>
</feature>
<dbReference type="GeneID" id="25319739"/>
<gene>
    <name evidence="5" type="ORF">T310_7467</name>
</gene>
<dbReference type="SUPFAM" id="SSF56317">
    <property type="entry name" value="Carbon-nitrogen hydrolase"/>
    <property type="match status" value="1"/>
</dbReference>
<dbReference type="OrthoDB" id="10250282at2759"/>
<protein>
    <submittedName>
        <fullName evidence="5">Nitrilase</fullName>
        <ecNumber evidence="5">3.5.5.1</ecNumber>
    </submittedName>
</protein>
<feature type="active site" description="Proton acceptor" evidence="2">
    <location>
        <position position="44"/>
    </location>
</feature>
<reference evidence="5 6" key="1">
    <citation type="submission" date="2015-04" db="EMBL/GenBank/DDBJ databases">
        <authorList>
            <person name="Heijne W.H."/>
            <person name="Fedorova N.D."/>
            <person name="Nierman W.C."/>
            <person name="Vollebregt A.W."/>
            <person name="Zhao Z."/>
            <person name="Wu L."/>
            <person name="Kumar M."/>
            <person name="Stam H."/>
            <person name="van den Berg M.A."/>
            <person name="Pel H.J."/>
        </authorList>
    </citation>
    <scope>NUCLEOTIDE SEQUENCE [LARGE SCALE GENOMIC DNA]</scope>
    <source>
        <strain evidence="5 6">CBS 393.64</strain>
    </source>
</reference>
<evidence type="ECO:0000256" key="2">
    <source>
        <dbReference type="PROSITE-ProRule" id="PRU10139"/>
    </source>
</evidence>
<dbReference type="AlphaFoldDB" id="A0A0F4YLT4"/>
<dbReference type="InterPro" id="IPR003010">
    <property type="entry name" value="C-N_Hydrolase"/>
</dbReference>
<dbReference type="PROSITE" id="PS50263">
    <property type="entry name" value="CN_HYDROLASE"/>
    <property type="match status" value="1"/>
</dbReference>
<dbReference type="InterPro" id="IPR036526">
    <property type="entry name" value="C-N_Hydrolase_sf"/>
</dbReference>
<dbReference type="PANTHER" id="PTHR46044">
    <property type="entry name" value="NITRILASE"/>
    <property type="match status" value="1"/>
</dbReference>
<dbReference type="FunFam" id="3.60.110.10:FF:000016">
    <property type="entry name" value="Nitrilase blr3397"/>
    <property type="match status" value="1"/>
</dbReference>
<keyword evidence="5" id="KW-0378">Hydrolase</keyword>
<feature type="compositionally biased region" description="Basic and acidic residues" evidence="3">
    <location>
        <begin position="303"/>
        <end position="313"/>
    </location>
</feature>
<evidence type="ECO:0000256" key="1">
    <source>
        <dbReference type="ARBA" id="ARBA00008129"/>
    </source>
</evidence>
<dbReference type="PROSITE" id="PS00920">
    <property type="entry name" value="NITRIL_CHT_1"/>
    <property type="match status" value="1"/>
</dbReference>
<feature type="compositionally biased region" description="Polar residues" evidence="3">
    <location>
        <begin position="273"/>
        <end position="285"/>
    </location>
</feature>
<proteinExistence type="inferred from homology"/>
<dbReference type="Pfam" id="PF00795">
    <property type="entry name" value="CN_hydrolase"/>
    <property type="match status" value="1"/>
</dbReference>
<dbReference type="GO" id="GO:0016836">
    <property type="term" value="F:hydro-lyase activity"/>
    <property type="evidence" value="ECO:0007669"/>
    <property type="project" value="UniProtKB-ARBA"/>
</dbReference>
<dbReference type="Gene3D" id="3.60.110.10">
    <property type="entry name" value="Carbon-nitrogen hydrolase"/>
    <property type="match status" value="1"/>
</dbReference>
<dbReference type="Proteomes" id="UP000053958">
    <property type="component" value="Unassembled WGS sequence"/>
</dbReference>
<accession>A0A0F4YLT4</accession>
<keyword evidence="6" id="KW-1185">Reference proteome</keyword>
<name>A0A0F4YLT4_RASE3</name>
<organism evidence="5 6">
    <name type="scientific">Rasamsonia emersonii (strain ATCC 16479 / CBS 393.64 / IMI 116815)</name>
    <dbReference type="NCBI Taxonomy" id="1408163"/>
    <lineage>
        <taxon>Eukaryota</taxon>
        <taxon>Fungi</taxon>
        <taxon>Dikarya</taxon>
        <taxon>Ascomycota</taxon>
        <taxon>Pezizomycotina</taxon>
        <taxon>Eurotiomycetes</taxon>
        <taxon>Eurotiomycetidae</taxon>
        <taxon>Eurotiales</taxon>
        <taxon>Trichocomaceae</taxon>
        <taxon>Rasamsonia</taxon>
    </lineage>
</organism>
<sequence>MPKKLTVAVAQSRTRSTLSETLTALERTTRHAASRGVHVLLFPEAYLGGYPRTCDFGTAVGDRAPHGRDQFLQYFNSAVDLGDTPAGAGDAWIERKLPVAKGREHRGDGTREFLEKVARETGVFIAVGVIEKAGGSLYCAVVYVDPIRGVLGKRRKVMPTGAERLIWAQGSPSTLKAVTTEINGVRLIIGAAICWENYMPLLRQSLYSQNVNLYLAPTADGRDTWLPLMRTVAFEGRAVVLSANQCVRRNDLPEWVTGKKTDTTTTSRLPDRSAQSQPRKQSITTEGPHEIVWPQSPGSSQLHPDKERDRTVEDVSVAVVEDSTANGARPGLYPTKTDPTNPYVSHGGSCIIGPLGEVLGGPIWDVSTDDEPGTDIPTVDPDNSSKSAIGDGLVIAEVDFEDCERGRLDLDVAGSYSRNDAFKLTVEGLDLDPPPF</sequence>
<evidence type="ECO:0000256" key="3">
    <source>
        <dbReference type="SAM" id="MobiDB-lite"/>
    </source>
</evidence>
<evidence type="ECO:0000313" key="6">
    <source>
        <dbReference type="Proteomes" id="UP000053958"/>
    </source>
</evidence>
<dbReference type="InterPro" id="IPR044149">
    <property type="entry name" value="Nitrilases_CHs"/>
</dbReference>
<comment type="similarity">
    <text evidence="1">Belongs to the carbon-nitrogen hydrolase superfamily. Nitrilase family.</text>
</comment>
<dbReference type="PROSITE" id="PS00921">
    <property type="entry name" value="NITRIL_CHT_2"/>
    <property type="match status" value="1"/>
</dbReference>
<evidence type="ECO:0000259" key="4">
    <source>
        <dbReference type="PROSITE" id="PS50263"/>
    </source>
</evidence>
<comment type="caution">
    <text evidence="5">The sequence shown here is derived from an EMBL/GenBank/DDBJ whole genome shotgun (WGS) entry which is preliminary data.</text>
</comment>
<dbReference type="RefSeq" id="XP_013325190.1">
    <property type="nucleotide sequence ID" value="XM_013469736.1"/>
</dbReference>
<dbReference type="PANTHER" id="PTHR46044:SF1">
    <property type="entry name" value="CN HYDROLASE DOMAIN-CONTAINING PROTEIN"/>
    <property type="match status" value="1"/>
</dbReference>
<dbReference type="GO" id="GO:0000257">
    <property type="term" value="F:nitrilase activity"/>
    <property type="evidence" value="ECO:0007669"/>
    <property type="project" value="UniProtKB-EC"/>
</dbReference>
<evidence type="ECO:0000313" key="5">
    <source>
        <dbReference type="EMBL" id="KKA18578.1"/>
    </source>
</evidence>